<sequence>MSEVFLCLYLTRIMQLPLKTDIKIKSFNESIQLGQQIVTLGSCFAQGMGERLQQFKFDTLVNPFGVVFNPVSLANLLRDSPLDTSRFVERDGLCCHYDYHFDVRAENPELLVEQIAVKRQQVQFYLQSADWLILTFGSATVYEYNGQVVANCHKQPQHLFDKRMLRSGEMNRGMQDVLGTLQKHNPKLKVILTVSPVRHIKDGITENQLSKSLLRVLCDQLSQNNGMYYFPSYEVMVDDLRDYRFYKSDMVHPTEQAEEYIWNSFLHAAMDEHSKDFIKQWYLIRTAMAHRPFNPKTAAHRQFLLQSQAKLSAWRDVVDVQEEYAWFEQQLTAL</sequence>
<dbReference type="SUPFAM" id="SSF52266">
    <property type="entry name" value="SGNH hydrolase"/>
    <property type="match status" value="1"/>
</dbReference>
<accession>A0A1M6SNJ3</accession>
<name>A0A1M6SNJ3_REIAG</name>
<evidence type="ECO:0000313" key="2">
    <source>
        <dbReference type="EMBL" id="SHK46322.1"/>
    </source>
</evidence>
<reference evidence="3" key="1">
    <citation type="submission" date="2016-11" db="EMBL/GenBank/DDBJ databases">
        <authorList>
            <person name="Varghese N."/>
            <person name="Submissions S."/>
        </authorList>
    </citation>
    <scope>NUCLEOTIDE SEQUENCE [LARGE SCALE GENOMIC DNA]</scope>
    <source>
        <strain evidence="3">DSM 26134</strain>
    </source>
</reference>
<dbReference type="Pfam" id="PF08885">
    <property type="entry name" value="GSCFA"/>
    <property type="match status" value="1"/>
</dbReference>
<dbReference type="GO" id="GO:0016788">
    <property type="term" value="F:hydrolase activity, acting on ester bonds"/>
    <property type="evidence" value="ECO:0007669"/>
    <property type="project" value="UniProtKB-ARBA"/>
</dbReference>
<dbReference type="InterPro" id="IPR036514">
    <property type="entry name" value="SGNH_hydro_sf"/>
</dbReference>
<dbReference type="AlphaFoldDB" id="A0A1M6SNJ3"/>
<organism evidence="2 3">
    <name type="scientific">Reichenbachiella agariperforans</name>
    <dbReference type="NCBI Taxonomy" id="156994"/>
    <lineage>
        <taxon>Bacteria</taxon>
        <taxon>Pseudomonadati</taxon>
        <taxon>Bacteroidota</taxon>
        <taxon>Cytophagia</taxon>
        <taxon>Cytophagales</taxon>
        <taxon>Reichenbachiellaceae</taxon>
        <taxon>Reichenbachiella</taxon>
    </lineage>
</organism>
<dbReference type="Proteomes" id="UP000184474">
    <property type="component" value="Unassembled WGS sequence"/>
</dbReference>
<dbReference type="InterPro" id="IPR014982">
    <property type="entry name" value="GSCFA"/>
</dbReference>
<dbReference type="STRING" id="156994.SAMN04488028_10588"/>
<dbReference type="Gene3D" id="3.40.50.1110">
    <property type="entry name" value="SGNH hydrolase"/>
    <property type="match status" value="1"/>
</dbReference>
<gene>
    <name evidence="2" type="ORF">SAMN04488028_10588</name>
</gene>
<dbReference type="EMBL" id="FRAA01000005">
    <property type="protein sequence ID" value="SHK46322.1"/>
    <property type="molecule type" value="Genomic_DNA"/>
</dbReference>
<keyword evidence="3" id="KW-1185">Reference proteome</keyword>
<evidence type="ECO:0000313" key="3">
    <source>
        <dbReference type="Proteomes" id="UP000184474"/>
    </source>
</evidence>
<evidence type="ECO:0000259" key="1">
    <source>
        <dbReference type="Pfam" id="PF08885"/>
    </source>
</evidence>
<proteinExistence type="predicted"/>
<feature type="domain" description="GSCFA" evidence="1">
    <location>
        <begin position="36"/>
        <end position="265"/>
    </location>
</feature>
<protein>
    <submittedName>
        <fullName evidence="2">GSCFA family protein</fullName>
    </submittedName>
</protein>